<feature type="domain" description="SF3 helicase" evidence="5">
    <location>
        <begin position="516"/>
        <end position="680"/>
    </location>
</feature>
<dbReference type="PANTHER" id="PTHR35372:SF2">
    <property type="entry name" value="SF3 HELICASE DOMAIN-CONTAINING PROTEIN"/>
    <property type="match status" value="1"/>
</dbReference>
<reference evidence="6 7" key="1">
    <citation type="journal article" date="2006" name="J. Virol.">
        <title>Genomic sequence of Spodoptera frugiperda Ascovirus 1a, an enveloped, double-stranded DNA insect virus that manipulates apoptosis for viral reproduction.</title>
        <authorList>
            <person name="Bideshi D.K."/>
            <person name="Demattei M.V."/>
            <person name="Rouleux-Bonnin F."/>
            <person name="Stasiak K."/>
            <person name="Tan Y."/>
            <person name="Bigot S."/>
            <person name="Bigot Y."/>
            <person name="Federici B.A."/>
        </authorList>
    </citation>
    <scope>NUCLEOTIDE SEQUENCE [LARGE SCALE GENOMIC DNA]</scope>
    <source>
        <strain evidence="7">SvAV-1a</strain>
    </source>
</reference>
<dbReference type="Pfam" id="PF08706">
    <property type="entry name" value="D5_N"/>
    <property type="match status" value="1"/>
</dbReference>
<dbReference type="PROSITE" id="PS51206">
    <property type="entry name" value="SF3_HELICASE_1"/>
    <property type="match status" value="1"/>
</dbReference>
<evidence type="ECO:0000313" key="7">
    <source>
        <dbReference type="Proteomes" id="UP000008030"/>
    </source>
</evidence>
<keyword evidence="7" id="KW-1185">Reference proteome</keyword>
<dbReference type="GeneID" id="4306226"/>
<evidence type="ECO:0000313" key="6">
    <source>
        <dbReference type="EMBL" id="CAL44699.1"/>
    </source>
</evidence>
<evidence type="ECO:0000259" key="5">
    <source>
        <dbReference type="PROSITE" id="PS51206"/>
    </source>
</evidence>
<dbReference type="InterPro" id="IPR014015">
    <property type="entry name" value="Helicase_SF3_DNA-vir"/>
</dbReference>
<organism evidence="6 7">
    <name type="scientific">Spodoptera frugiperda ascovirus 1a</name>
    <name type="common">SfAV-1a</name>
    <dbReference type="NCBI Taxonomy" id="113370"/>
    <lineage>
        <taxon>Viruses</taxon>
        <taxon>Varidnaviria</taxon>
        <taxon>Bamfordvirae</taxon>
        <taxon>Nucleocytoviricota</taxon>
        <taxon>Megaviricetes</taxon>
        <taxon>Pimascovirales</taxon>
        <taxon>Pimascovirales incertae sedis</taxon>
        <taxon>Ascoviridae</taxon>
        <taxon>Ascovirus</taxon>
        <taxon>Ascovirus sfav1a</taxon>
    </lineage>
</organism>
<dbReference type="InterPro" id="IPR014819">
    <property type="entry name" value="PriCT_2"/>
</dbReference>
<dbReference type="InterPro" id="IPR051620">
    <property type="entry name" value="ORF904-like_C"/>
</dbReference>
<dbReference type="GO" id="GO:0016817">
    <property type="term" value="F:hydrolase activity, acting on acid anhydrides"/>
    <property type="evidence" value="ECO:0007669"/>
    <property type="project" value="InterPro"/>
</dbReference>
<name>Q0E502_SFAVA</name>
<dbReference type="Gene3D" id="3.40.50.300">
    <property type="entry name" value="P-loop containing nucleotide triphosphate hydrolases"/>
    <property type="match status" value="1"/>
</dbReference>
<protein>
    <submittedName>
        <fullName evidence="6">94.9 kDa DNA primase/Poxvirus D5 family</fullName>
    </submittedName>
</protein>
<dbReference type="GO" id="GO:0005524">
    <property type="term" value="F:ATP binding"/>
    <property type="evidence" value="ECO:0007669"/>
    <property type="project" value="UniProtKB-KW"/>
</dbReference>
<keyword evidence="3" id="KW-0067">ATP-binding</keyword>
<dbReference type="PANTHER" id="PTHR35372">
    <property type="entry name" value="ATP BINDING PROTEIN-RELATED"/>
    <property type="match status" value="1"/>
</dbReference>
<dbReference type="InterPro" id="IPR027417">
    <property type="entry name" value="P-loop_NTPase"/>
</dbReference>
<evidence type="ECO:0000256" key="4">
    <source>
        <dbReference type="SAM" id="MobiDB-lite"/>
    </source>
</evidence>
<evidence type="ECO:0000256" key="3">
    <source>
        <dbReference type="ARBA" id="ARBA00022840"/>
    </source>
</evidence>
<gene>
    <name evidence="6" type="primary">ORF099</name>
</gene>
<keyword evidence="2" id="KW-0378">Hydrolase</keyword>
<accession>Q0E502</accession>
<dbReference type="RefSeq" id="YP_762453.1">
    <property type="nucleotide sequence ID" value="NC_008361.1"/>
</dbReference>
<evidence type="ECO:0000256" key="2">
    <source>
        <dbReference type="ARBA" id="ARBA00022801"/>
    </source>
</evidence>
<proteinExistence type="predicted"/>
<dbReference type="Pfam" id="PF08707">
    <property type="entry name" value="PriCT_2"/>
    <property type="match status" value="1"/>
</dbReference>
<dbReference type="OrthoDB" id="987at10239"/>
<keyword evidence="1" id="KW-0547">Nucleotide-binding</keyword>
<feature type="compositionally biased region" description="Basic and acidic residues" evidence="4">
    <location>
        <begin position="288"/>
        <end position="297"/>
    </location>
</feature>
<dbReference type="SUPFAM" id="SSF52540">
    <property type="entry name" value="P-loop containing nucleoside triphosphate hydrolases"/>
    <property type="match status" value="1"/>
</dbReference>
<feature type="region of interest" description="Disordered" evidence="4">
    <location>
        <begin position="257"/>
        <end position="309"/>
    </location>
</feature>
<sequence>MYGSVKDVSSKTYLLSGAYHCKDSAPPRQVSPEFVLTTLFDPSSVERFGDAVYVANQLKDITWKCKPDDVEKWFATWTFYLSVRMSMYNAKRFFVKGTPSNDTARNEQARSVCKSPGREVDTYGPEELKSFRAYLKKCISILNPERSIDRNQWMRVYWALKDCSKRGLLEYDEAFVCFDNFSSQWTHYNPQEIRDMWLKNDESIDDDRRITYRSLLFDAHKDDPSTYAKLTRAHKNELKRIRAARVDGANSTFVESEAVSNIGSGSRRRRRSTAVTDSYESNEEEESEYGHVERTDRDDDGGDDTHASLGYTDHELSAMDDSDYDIACMFVSGWERRVTMVARVMYQFNGNIWRPVRNDEALIRRELPLWFDKFNEYATDYVARLVASGRGDEIQDDDGDESNAANNLLNATRRKFKSIHRKCKNSAPQSGVITQVRALNTHDAGAYKSTKMDDNDSIVAFKNVVFCRDTLTVRRGKPEDMISRCLNCDYVPYEELADDVKKFVNDFLDSLFPDPEVREYFLLSVCQIFRGFNIFKQYVVWTGVGNNGKSVLIRMFECLLGPLMVKLSKSVLVCNKMDIGSVNPDMCKLQGVRLAVTDEIAGSADINVGQAKLLSGNGTFMARDLYMKSSEMEPIRAQFIPIIVCNALPSLREPDEAAWKRIHIVPFDSYFTNEPDGFLPHGVDRTRVQMCKADIDTEVVADKHLEGFASLLLKTYIDHERASRTRFGSSQYGACLKVPERVKQLLKHHKMKQNPIFDLLECKFTYDPESNELLSYEKLCTMINDRRRTRGASMEDVKKWTLEVINWREYRHNETGLIGFVPMNNA</sequence>
<organismHost>
    <name type="scientific">Spodoptera frugiperda</name>
    <name type="common">Fall armyworm</name>
    <dbReference type="NCBI Taxonomy" id="7108"/>
</organismHost>
<evidence type="ECO:0000256" key="1">
    <source>
        <dbReference type="ARBA" id="ARBA00022741"/>
    </source>
</evidence>
<dbReference type="KEGG" id="vg:4306226"/>
<dbReference type="Proteomes" id="UP000008030">
    <property type="component" value="Segment"/>
</dbReference>
<dbReference type="EMBL" id="AM398843">
    <property type="protein sequence ID" value="CAL44699.1"/>
    <property type="molecule type" value="Genomic_DNA"/>
</dbReference>
<dbReference type="InterPro" id="IPR014818">
    <property type="entry name" value="Phage/plasmid_primase_P4_C"/>
</dbReference>